<dbReference type="Proteomes" id="UP000245956">
    <property type="component" value="Unassembled WGS sequence"/>
</dbReference>
<dbReference type="SUPFAM" id="SSF81296">
    <property type="entry name" value="E set domains"/>
    <property type="match status" value="1"/>
</dbReference>
<gene>
    <name evidence="4" type="ORF">PCL_05987</name>
</gene>
<dbReference type="Gene3D" id="3.20.20.140">
    <property type="entry name" value="Metal-dependent hydrolases"/>
    <property type="match status" value="1"/>
</dbReference>
<dbReference type="InterPro" id="IPR052350">
    <property type="entry name" value="Metallo-dep_Lactonases"/>
</dbReference>
<dbReference type="PANTHER" id="PTHR43569">
    <property type="entry name" value="AMIDOHYDROLASE"/>
    <property type="match status" value="1"/>
</dbReference>
<dbReference type="InterPro" id="IPR013783">
    <property type="entry name" value="Ig-like_fold"/>
</dbReference>
<dbReference type="GO" id="GO:0016787">
    <property type="term" value="F:hydrolase activity"/>
    <property type="evidence" value="ECO:0007669"/>
    <property type="project" value="InterPro"/>
</dbReference>
<feature type="compositionally biased region" description="Low complexity" evidence="2">
    <location>
        <begin position="228"/>
        <end position="257"/>
    </location>
</feature>
<dbReference type="InterPro" id="IPR014756">
    <property type="entry name" value="Ig_E-set"/>
</dbReference>
<feature type="region of interest" description="Disordered" evidence="2">
    <location>
        <begin position="79"/>
        <end position="186"/>
    </location>
</feature>
<name>A0A2U3ELE1_PURLI</name>
<dbReference type="SUPFAM" id="SSF51556">
    <property type="entry name" value="Metallo-dependent hydrolases"/>
    <property type="match status" value="1"/>
</dbReference>
<feature type="domain" description="Amidohydrolase-related" evidence="3">
    <location>
        <begin position="815"/>
        <end position="1046"/>
    </location>
</feature>
<comment type="caution">
    <text evidence="4">The sequence shown here is derived from an EMBL/GenBank/DDBJ whole genome shotgun (WGS) entry which is preliminary data.</text>
</comment>
<comment type="similarity">
    <text evidence="1">Belongs to the metallo-dependent hydrolases superfamily.</text>
</comment>
<reference evidence="4 5" key="1">
    <citation type="journal article" date="2016" name="Front. Microbiol.">
        <title>Genome and transcriptome sequences reveal the specific parasitism of the nematophagous Purpureocillium lilacinum 36-1.</title>
        <authorList>
            <person name="Xie J."/>
            <person name="Li S."/>
            <person name="Mo C."/>
            <person name="Xiao X."/>
            <person name="Peng D."/>
            <person name="Wang G."/>
            <person name="Xiao Y."/>
        </authorList>
    </citation>
    <scope>NUCLEOTIDE SEQUENCE [LARGE SCALE GENOMIC DNA]</scope>
    <source>
        <strain evidence="4 5">36-1</strain>
    </source>
</reference>
<proteinExistence type="inferred from homology"/>
<feature type="region of interest" description="Disordered" evidence="2">
    <location>
        <begin position="227"/>
        <end position="261"/>
    </location>
</feature>
<evidence type="ECO:0000256" key="1">
    <source>
        <dbReference type="ARBA" id="ARBA00038310"/>
    </source>
</evidence>
<organism evidence="4 5">
    <name type="scientific">Purpureocillium lilacinum</name>
    <name type="common">Paecilomyces lilacinus</name>
    <dbReference type="NCBI Taxonomy" id="33203"/>
    <lineage>
        <taxon>Eukaryota</taxon>
        <taxon>Fungi</taxon>
        <taxon>Dikarya</taxon>
        <taxon>Ascomycota</taxon>
        <taxon>Pezizomycotina</taxon>
        <taxon>Sordariomycetes</taxon>
        <taxon>Hypocreomycetidae</taxon>
        <taxon>Hypocreales</taxon>
        <taxon>Ophiocordycipitaceae</taxon>
        <taxon>Purpureocillium</taxon>
    </lineage>
</organism>
<dbReference type="EMBL" id="LCWV01000002">
    <property type="protein sequence ID" value="PWI75329.1"/>
    <property type="molecule type" value="Genomic_DNA"/>
</dbReference>
<dbReference type="InterPro" id="IPR032466">
    <property type="entry name" value="Metal_Hydrolase"/>
</dbReference>
<evidence type="ECO:0000256" key="2">
    <source>
        <dbReference type="SAM" id="MobiDB-lite"/>
    </source>
</evidence>
<dbReference type="InterPro" id="IPR006680">
    <property type="entry name" value="Amidohydro-rel"/>
</dbReference>
<dbReference type="Pfam" id="PF04909">
    <property type="entry name" value="Amidohydro_2"/>
    <property type="match status" value="1"/>
</dbReference>
<evidence type="ECO:0000259" key="3">
    <source>
        <dbReference type="Pfam" id="PF04909"/>
    </source>
</evidence>
<accession>A0A2U3ELE1</accession>
<feature type="region of interest" description="Disordered" evidence="2">
    <location>
        <begin position="522"/>
        <end position="558"/>
    </location>
</feature>
<dbReference type="AlphaFoldDB" id="A0A2U3ELE1"/>
<dbReference type="PANTHER" id="PTHR43569:SF2">
    <property type="entry name" value="AMIDOHYDROLASE-RELATED DOMAIN-CONTAINING PROTEIN"/>
    <property type="match status" value="1"/>
</dbReference>
<feature type="compositionally biased region" description="Low complexity" evidence="2">
    <location>
        <begin position="106"/>
        <end position="139"/>
    </location>
</feature>
<evidence type="ECO:0000313" key="4">
    <source>
        <dbReference type="EMBL" id="PWI75329.1"/>
    </source>
</evidence>
<sequence length="1046" mass="115364">MSAVQLSFSLRVSSGVKTVHLLGSWDNYVGQLPLSKDRSSSKSGSWKGTFRFQNSTLEAGQRYWYYYIIDGYHVAHNPSVTSTTEPTTGRELNILDVPADKHRSSSKTSSSSSSSHKSKSSSSSSHKSSSSKSSSSSSHSSRHHSSSSSGDRHHRSSRNRASLSVDIPKGRPLSVSQIQAPKPMSPHATKHILESDYCDPEALEELTARFGSTGFEDDEAVIIANFGSSPVSSTGSSLSYRSDSSSPSSQLSGYSTPNSDVSTCTCERYGITRKGERVKLDCGGAHCGYGEETSSCSSGGSEDEYEYEPQAVEYSSHHRHHGGTSSSSRRHGIVKDKFHVSFPRLFIPWKRADGHSALGVSLASPHSLVLLLLSLLLLWGVTGHRRHDIPSHLILIPQRDTAPRPSWSLEIAGPPVPSCVPPNPTNGSMLRPPVGAPSPVRASCLRVSALVIFDGSWIRTERAMCFCRQGIARSTDNTGASRLRMGRRLQKEMSLHVVADAAVPGPDDLCDGREVRSPLTVRKAEEGRGQVQARNVNVSPPNDEETSRETQATPHPAVGHPQELAWLDWRGARRTVPAAPPPLGHRDVQSLRGFLSSPFAELSRPSREGRPDRHFVHVRQRLCLPLRDGGAKAPRLRHELSQRVPPPAGSGNREDGWMDLTPYHRASIDQFNLRYSSKYSWRRNPSRAESRKEGQAPTTTTAIMSDDQLILPIIDSHIHLYPQSEVDTLAWYTPEHPLAGQRSLDEYKAATASAPSLLGFVFVETDRKNDVAAEDWEQPLNEVRWLRRVALGQPKEGEGHSSEDAKLCLGIVPWAPLPSGPAVLERYLDAVKEAAGEAWPKVKGFRYLLQDKPHGTMLEQDFIDSLKLLGRRGFVFEVGVDQHRRGKKQLDEVVEMVDRAHDGVPEDEKVTFILNHLCKPDLTIYNVTSDPSFHAWRTAMYTLSKASHTYVKLSGGFAEMPPSLRAQDPAHIFQSTLAWLGIVLATFGPARIMFGSDWPVCTANELGDEAWPKWRQVVDKMCYMATLSDEDRAMIFGGTAKKAYNL</sequence>
<protein>
    <recommendedName>
        <fullName evidence="3">Amidohydrolase-related domain-containing protein</fullName>
    </recommendedName>
</protein>
<evidence type="ECO:0000313" key="5">
    <source>
        <dbReference type="Proteomes" id="UP000245956"/>
    </source>
</evidence>
<dbReference type="Gene3D" id="2.60.40.10">
    <property type="entry name" value="Immunoglobulins"/>
    <property type="match status" value="1"/>
</dbReference>